<dbReference type="STRING" id="42514.ENSPNAP00000026189"/>
<dbReference type="InterPro" id="IPR001811">
    <property type="entry name" value="Chemokine_IL8-like_dom"/>
</dbReference>
<dbReference type="GeneID" id="108428087"/>
<reference evidence="9" key="3">
    <citation type="submission" date="2025-09" db="UniProtKB">
        <authorList>
            <consortium name="Ensembl"/>
        </authorList>
    </citation>
    <scope>IDENTIFICATION</scope>
</reference>
<keyword evidence="5 7" id="KW-0732">Signal</keyword>
<dbReference type="SUPFAM" id="SSF54117">
    <property type="entry name" value="Interleukin 8-like chemokines"/>
    <property type="match status" value="1"/>
</dbReference>
<name>A0A3B4DT90_PYGNA</name>
<evidence type="ECO:0000259" key="8">
    <source>
        <dbReference type="SMART" id="SM00199"/>
    </source>
</evidence>
<evidence type="ECO:0000256" key="3">
    <source>
        <dbReference type="ARBA" id="ARBA00022514"/>
    </source>
</evidence>
<keyword evidence="4" id="KW-0964">Secreted</keyword>
<evidence type="ECO:0000313" key="9">
    <source>
        <dbReference type="Ensembl" id="ENSPNAP00000026189.2"/>
    </source>
</evidence>
<dbReference type="PANTHER" id="PTHR12015:SF111">
    <property type="entry name" value="C-C MOTIF CHEMOKINE 17"/>
    <property type="match status" value="1"/>
</dbReference>
<dbReference type="SMART" id="SM00199">
    <property type="entry name" value="SCY"/>
    <property type="match status" value="1"/>
</dbReference>
<evidence type="ECO:0000256" key="7">
    <source>
        <dbReference type="SAM" id="SignalP"/>
    </source>
</evidence>
<dbReference type="Gene3D" id="2.40.50.40">
    <property type="match status" value="1"/>
</dbReference>
<dbReference type="GO" id="GO:0008009">
    <property type="term" value="F:chemokine activity"/>
    <property type="evidence" value="ECO:0007669"/>
    <property type="project" value="InterPro"/>
</dbReference>
<dbReference type="GO" id="GO:0005615">
    <property type="term" value="C:extracellular space"/>
    <property type="evidence" value="ECO:0007669"/>
    <property type="project" value="UniProtKB-KW"/>
</dbReference>
<reference evidence="9" key="2">
    <citation type="submission" date="2025-08" db="UniProtKB">
        <authorList>
            <consortium name="Ensembl"/>
        </authorList>
    </citation>
    <scope>IDENTIFICATION</scope>
</reference>
<keyword evidence="10" id="KW-1185">Reference proteome</keyword>
<dbReference type="AlphaFoldDB" id="A0A3B4DT90"/>
<dbReference type="Proteomes" id="UP001501920">
    <property type="component" value="Chromosome 8"/>
</dbReference>
<dbReference type="GeneTree" id="ENSGT01120000272426"/>
<dbReference type="Ensembl" id="ENSPNAT00000005740.2">
    <property type="protein sequence ID" value="ENSPNAP00000026189.2"/>
    <property type="gene ID" value="ENSPNAG00000011461.2"/>
</dbReference>
<dbReference type="Pfam" id="PF00048">
    <property type="entry name" value="IL8"/>
    <property type="match status" value="1"/>
</dbReference>
<sequence length="108" mass="11570">MRTLSSLLVLLLLCSLQLTSSAAPLSADCCVKLETLKIPLTRVKSIKRTSSDCLLKAIVVETVIGKQICVDPDVAWVSSHITALNQRHNNATARPSTAIPTMPSLTVS</sequence>
<evidence type="ECO:0000256" key="5">
    <source>
        <dbReference type="ARBA" id="ARBA00022729"/>
    </source>
</evidence>
<proteinExistence type="predicted"/>
<dbReference type="InterPro" id="IPR039809">
    <property type="entry name" value="Chemokine_b/g/d"/>
</dbReference>
<accession>A0A3B4DT90</accession>
<comment type="subcellular location">
    <subcellularLocation>
        <location evidence="1">Secreted</location>
    </subcellularLocation>
</comment>
<dbReference type="GO" id="GO:0006954">
    <property type="term" value="P:inflammatory response"/>
    <property type="evidence" value="ECO:0007669"/>
    <property type="project" value="UniProtKB-KW"/>
</dbReference>
<evidence type="ECO:0000256" key="6">
    <source>
        <dbReference type="ARBA" id="ARBA00023198"/>
    </source>
</evidence>
<keyword evidence="3" id="KW-0202">Cytokine</keyword>
<protein>
    <submittedName>
        <fullName evidence="9">Chemokine (C-C motif) ligand 39, duplicate 1</fullName>
    </submittedName>
</protein>
<dbReference type="GO" id="GO:0006955">
    <property type="term" value="P:immune response"/>
    <property type="evidence" value="ECO:0007669"/>
    <property type="project" value="InterPro"/>
</dbReference>
<reference evidence="9 10" key="1">
    <citation type="submission" date="2020-10" db="EMBL/GenBank/DDBJ databases">
        <title>Pygocentrus nattereri (red-bellied piranha) genome, fPygNat1, primary haplotype.</title>
        <authorList>
            <person name="Myers G."/>
            <person name="Meyer A."/>
            <person name="Karagic N."/>
            <person name="Pippel M."/>
            <person name="Winkler S."/>
            <person name="Tracey A."/>
            <person name="Wood J."/>
            <person name="Formenti G."/>
            <person name="Howe K."/>
            <person name="Fedrigo O."/>
            <person name="Jarvis E.D."/>
        </authorList>
    </citation>
    <scope>NUCLEOTIDE SEQUENCE [LARGE SCALE GENOMIC DNA]</scope>
</reference>
<evidence type="ECO:0000256" key="4">
    <source>
        <dbReference type="ARBA" id="ARBA00022525"/>
    </source>
</evidence>
<organism evidence="9 10">
    <name type="scientific">Pygocentrus nattereri</name>
    <name type="common">Red-bellied piranha</name>
    <dbReference type="NCBI Taxonomy" id="42514"/>
    <lineage>
        <taxon>Eukaryota</taxon>
        <taxon>Metazoa</taxon>
        <taxon>Chordata</taxon>
        <taxon>Craniata</taxon>
        <taxon>Vertebrata</taxon>
        <taxon>Euteleostomi</taxon>
        <taxon>Actinopterygii</taxon>
        <taxon>Neopterygii</taxon>
        <taxon>Teleostei</taxon>
        <taxon>Ostariophysi</taxon>
        <taxon>Characiformes</taxon>
        <taxon>Characoidei</taxon>
        <taxon>Pygocentrus</taxon>
    </lineage>
</organism>
<dbReference type="OMA" id="SCAKKAY"/>
<keyword evidence="6" id="KW-0395">Inflammatory response</keyword>
<keyword evidence="2" id="KW-0145">Chemotaxis</keyword>
<dbReference type="RefSeq" id="XP_017554296.1">
    <property type="nucleotide sequence ID" value="XM_017698807.2"/>
</dbReference>
<feature type="signal peptide" evidence="7">
    <location>
        <begin position="1"/>
        <end position="22"/>
    </location>
</feature>
<dbReference type="InterPro" id="IPR036048">
    <property type="entry name" value="Interleukin_8-like_sf"/>
</dbReference>
<feature type="chain" id="PRO_5043893247" evidence="7">
    <location>
        <begin position="23"/>
        <end position="108"/>
    </location>
</feature>
<dbReference type="CDD" id="cd00272">
    <property type="entry name" value="Chemokine_CC"/>
    <property type="match status" value="1"/>
</dbReference>
<evidence type="ECO:0000256" key="1">
    <source>
        <dbReference type="ARBA" id="ARBA00004613"/>
    </source>
</evidence>
<feature type="domain" description="Chemokine interleukin-8-like" evidence="8">
    <location>
        <begin position="26"/>
        <end position="84"/>
    </location>
</feature>
<evidence type="ECO:0000313" key="10">
    <source>
        <dbReference type="Proteomes" id="UP001501920"/>
    </source>
</evidence>
<evidence type="ECO:0000256" key="2">
    <source>
        <dbReference type="ARBA" id="ARBA00022500"/>
    </source>
</evidence>
<dbReference type="PANTHER" id="PTHR12015">
    <property type="entry name" value="SMALL INDUCIBLE CYTOKINE A"/>
    <property type="match status" value="1"/>
</dbReference>